<dbReference type="GO" id="GO:0031145">
    <property type="term" value="P:anaphase-promoting complex-dependent catabolic process"/>
    <property type="evidence" value="ECO:0007669"/>
    <property type="project" value="TreeGrafter"/>
</dbReference>
<reference evidence="3" key="2">
    <citation type="submission" date="2020-05" db="UniProtKB">
        <authorList>
            <consortium name="EnsemblMetazoa"/>
        </authorList>
    </citation>
    <scope>IDENTIFICATION</scope>
    <source>
        <strain evidence="3">A-37</strain>
    </source>
</reference>
<keyword evidence="4" id="KW-1185">Reference proteome</keyword>
<keyword evidence="2" id="KW-0677">Repeat</keyword>
<keyword evidence="1" id="KW-0853">WD repeat</keyword>
<dbReference type="GO" id="GO:0010997">
    <property type="term" value="F:anaphase-promoting complex binding"/>
    <property type="evidence" value="ECO:0007669"/>
    <property type="project" value="InterPro"/>
</dbReference>
<dbReference type="EMBL" id="AXCM01011647">
    <property type="status" value="NOT_ANNOTATED_CDS"/>
    <property type="molecule type" value="Genomic_DNA"/>
</dbReference>
<dbReference type="GO" id="GO:1990757">
    <property type="term" value="F:ubiquitin ligase activator activity"/>
    <property type="evidence" value="ECO:0007669"/>
    <property type="project" value="TreeGrafter"/>
</dbReference>
<accession>A0A182MPE8</accession>
<proteinExistence type="predicted"/>
<reference evidence="4" key="1">
    <citation type="submission" date="2013-09" db="EMBL/GenBank/DDBJ databases">
        <title>The Genome Sequence of Anopheles culicifacies species A.</title>
        <authorList>
            <consortium name="The Broad Institute Genomics Platform"/>
            <person name="Neafsey D.E."/>
            <person name="Besansky N."/>
            <person name="Howell P."/>
            <person name="Walton C."/>
            <person name="Young S.K."/>
            <person name="Zeng Q."/>
            <person name="Gargeya S."/>
            <person name="Fitzgerald M."/>
            <person name="Haas B."/>
            <person name="Abouelleil A."/>
            <person name="Allen A.W."/>
            <person name="Alvarado L."/>
            <person name="Arachchi H.M."/>
            <person name="Berlin A.M."/>
            <person name="Chapman S.B."/>
            <person name="Gainer-Dewar J."/>
            <person name="Goldberg J."/>
            <person name="Griggs A."/>
            <person name="Gujja S."/>
            <person name="Hansen M."/>
            <person name="Howarth C."/>
            <person name="Imamovic A."/>
            <person name="Ireland A."/>
            <person name="Larimer J."/>
            <person name="McCowan C."/>
            <person name="Murphy C."/>
            <person name="Pearson M."/>
            <person name="Poon T.W."/>
            <person name="Priest M."/>
            <person name="Roberts A."/>
            <person name="Saif S."/>
            <person name="Shea T."/>
            <person name="Sisk P."/>
            <person name="Sykes S."/>
            <person name="Wortman J."/>
            <person name="Nusbaum C."/>
            <person name="Birren B."/>
        </authorList>
    </citation>
    <scope>NUCLEOTIDE SEQUENCE [LARGE SCALE GENOMIC DNA]</scope>
    <source>
        <strain evidence="4">A-37</strain>
    </source>
</reference>
<sequence>MNAHDSNDLQDGSSADCIAFQARSPKARLARVRTTRTPRARPFGARAILPWTRSTRDSGEIFGTLAESRRKNERAAHGKCSVGRASKIQKPVGFLPNSYGDRLIPRRYALSRSSRFKAESKPERQVDPMVMKEMPGYWRTHQYSSVLRNVLGLASKSDRILSFNDSNTRQVCNHLSTKRPLECVVRPTYSNIQKLDWSCNPRSKPIGFIEAVHDLPNIKTYYHKIIDWSVAGQIAAIFSKKLVIWTPNTDVTIGLRAQYTTSIAFNPAGDRLAMAIFMKNRPWLDILNVESHPIGSHGAVKILDPLEHPVSCLTWDGSGQYVVCGFGNGQISIIPVPAKNLCKNTRDNNIYSIHKGLIIAIKF</sequence>
<dbReference type="PANTHER" id="PTHR19918:SF52">
    <property type="entry name" value="PROTEIN CORTEX"/>
    <property type="match status" value="1"/>
</dbReference>
<dbReference type="PANTHER" id="PTHR19918">
    <property type="entry name" value="CELL DIVISION CYCLE 20 CDC20 FIZZY -RELATED"/>
    <property type="match status" value="1"/>
</dbReference>
<dbReference type="AlphaFoldDB" id="A0A182MPE8"/>
<dbReference type="VEuPathDB" id="VectorBase:ACUA023135"/>
<name>A0A182MPE8_9DIPT</name>
<evidence type="ECO:0000313" key="4">
    <source>
        <dbReference type="Proteomes" id="UP000075883"/>
    </source>
</evidence>
<dbReference type="STRING" id="139723.A0A182MPE8"/>
<evidence type="ECO:0000256" key="2">
    <source>
        <dbReference type="ARBA" id="ARBA00022737"/>
    </source>
</evidence>
<dbReference type="Proteomes" id="UP000075883">
    <property type="component" value="Unassembled WGS sequence"/>
</dbReference>
<dbReference type="InterPro" id="IPR015943">
    <property type="entry name" value="WD40/YVTN_repeat-like_dom_sf"/>
</dbReference>
<dbReference type="SUPFAM" id="SSF82171">
    <property type="entry name" value="DPP6 N-terminal domain-like"/>
    <property type="match status" value="1"/>
</dbReference>
<dbReference type="EnsemblMetazoa" id="ACUA023135-RA">
    <property type="protein sequence ID" value="ACUA023135-PA"/>
    <property type="gene ID" value="ACUA023135"/>
</dbReference>
<evidence type="ECO:0000256" key="1">
    <source>
        <dbReference type="ARBA" id="ARBA00022574"/>
    </source>
</evidence>
<dbReference type="GO" id="GO:1905786">
    <property type="term" value="P:positive regulation of anaphase-promoting complex-dependent catabolic process"/>
    <property type="evidence" value="ECO:0007669"/>
    <property type="project" value="TreeGrafter"/>
</dbReference>
<protein>
    <recommendedName>
        <fullName evidence="5">Anaphase-promoting complex subunit 4 WD40 domain-containing protein</fullName>
    </recommendedName>
</protein>
<dbReference type="InterPro" id="IPR033010">
    <property type="entry name" value="Cdc20/Fizzy"/>
</dbReference>
<organism evidence="3 4">
    <name type="scientific">Anopheles culicifacies</name>
    <dbReference type="NCBI Taxonomy" id="139723"/>
    <lineage>
        <taxon>Eukaryota</taxon>
        <taxon>Metazoa</taxon>
        <taxon>Ecdysozoa</taxon>
        <taxon>Arthropoda</taxon>
        <taxon>Hexapoda</taxon>
        <taxon>Insecta</taxon>
        <taxon>Pterygota</taxon>
        <taxon>Neoptera</taxon>
        <taxon>Endopterygota</taxon>
        <taxon>Diptera</taxon>
        <taxon>Nematocera</taxon>
        <taxon>Culicoidea</taxon>
        <taxon>Culicidae</taxon>
        <taxon>Anophelinae</taxon>
        <taxon>Anopheles</taxon>
        <taxon>culicifacies species complex</taxon>
    </lineage>
</organism>
<evidence type="ECO:0008006" key="5">
    <source>
        <dbReference type="Google" id="ProtNLM"/>
    </source>
</evidence>
<dbReference type="GO" id="GO:0005680">
    <property type="term" value="C:anaphase-promoting complex"/>
    <property type="evidence" value="ECO:0007669"/>
    <property type="project" value="TreeGrafter"/>
</dbReference>
<evidence type="ECO:0000313" key="3">
    <source>
        <dbReference type="EnsemblMetazoa" id="ACUA023135-PA"/>
    </source>
</evidence>
<dbReference type="Gene3D" id="2.130.10.10">
    <property type="entry name" value="YVTN repeat-like/Quinoprotein amine dehydrogenase"/>
    <property type="match status" value="1"/>
</dbReference>